<keyword evidence="3" id="KW-1185">Reference proteome</keyword>
<proteinExistence type="predicted"/>
<feature type="compositionally biased region" description="Basic and acidic residues" evidence="1">
    <location>
        <begin position="326"/>
        <end position="343"/>
    </location>
</feature>
<feature type="compositionally biased region" description="Basic residues" evidence="1">
    <location>
        <begin position="855"/>
        <end position="864"/>
    </location>
</feature>
<feature type="compositionally biased region" description="Polar residues" evidence="1">
    <location>
        <begin position="623"/>
        <end position="634"/>
    </location>
</feature>
<comment type="caution">
    <text evidence="2">The sequence shown here is derived from an EMBL/GenBank/DDBJ whole genome shotgun (WGS) entry which is preliminary data.</text>
</comment>
<feature type="compositionally biased region" description="Low complexity" evidence="1">
    <location>
        <begin position="977"/>
        <end position="993"/>
    </location>
</feature>
<feature type="compositionally biased region" description="Low complexity" evidence="1">
    <location>
        <begin position="912"/>
        <end position="942"/>
    </location>
</feature>
<feature type="compositionally biased region" description="Polar residues" evidence="1">
    <location>
        <begin position="140"/>
        <end position="153"/>
    </location>
</feature>
<gene>
    <name evidence="2" type="ORF">IWX90DRAFT_418956</name>
</gene>
<name>A0ABR1XGU2_9PEZI</name>
<protein>
    <submittedName>
        <fullName evidence="2">Uncharacterized protein</fullName>
    </submittedName>
</protein>
<dbReference type="Proteomes" id="UP001456524">
    <property type="component" value="Unassembled WGS sequence"/>
</dbReference>
<evidence type="ECO:0000313" key="3">
    <source>
        <dbReference type="Proteomes" id="UP001456524"/>
    </source>
</evidence>
<accession>A0ABR1XGU2</accession>
<reference evidence="2 3" key="1">
    <citation type="journal article" date="2022" name="G3 (Bethesda)">
        <title>Enemy or ally: a genomic approach to elucidate the lifestyle of Phyllosticta citrichinaensis.</title>
        <authorList>
            <person name="Buijs V.A."/>
            <person name="Groenewald J.Z."/>
            <person name="Haridas S."/>
            <person name="LaButti K.M."/>
            <person name="Lipzen A."/>
            <person name="Martin F.M."/>
            <person name="Barry K."/>
            <person name="Grigoriev I.V."/>
            <person name="Crous P.W."/>
            <person name="Seidl M.F."/>
        </authorList>
    </citation>
    <scope>NUCLEOTIDE SEQUENCE [LARGE SCALE GENOMIC DNA]</scope>
    <source>
        <strain evidence="2 3">CBS 129764</strain>
    </source>
</reference>
<dbReference type="EMBL" id="JBBWUH010000012">
    <property type="protein sequence ID" value="KAK8153800.1"/>
    <property type="molecule type" value="Genomic_DNA"/>
</dbReference>
<feature type="compositionally biased region" description="Basic and acidic residues" evidence="1">
    <location>
        <begin position="382"/>
        <end position="393"/>
    </location>
</feature>
<feature type="compositionally biased region" description="Acidic residues" evidence="1">
    <location>
        <begin position="744"/>
        <end position="753"/>
    </location>
</feature>
<feature type="compositionally biased region" description="Low complexity" evidence="1">
    <location>
        <begin position="62"/>
        <end position="71"/>
    </location>
</feature>
<feature type="compositionally biased region" description="Basic and acidic residues" evidence="1">
    <location>
        <begin position="808"/>
        <end position="817"/>
    </location>
</feature>
<feature type="compositionally biased region" description="Acidic residues" evidence="1">
    <location>
        <begin position="515"/>
        <end position="529"/>
    </location>
</feature>
<evidence type="ECO:0000313" key="2">
    <source>
        <dbReference type="EMBL" id="KAK8153800.1"/>
    </source>
</evidence>
<feature type="compositionally biased region" description="Low complexity" evidence="1">
    <location>
        <begin position="768"/>
        <end position="777"/>
    </location>
</feature>
<feature type="compositionally biased region" description="Low complexity" evidence="1">
    <location>
        <begin position="950"/>
        <end position="959"/>
    </location>
</feature>
<sequence>MYPGTGRGRGLGRGRPNRQLEHLDFLEDDFLSSQWPERLQSSRASRNYQFFPGSTTWRSRLPPRVFVPPVRDNTGPTSARSAPGLLQRSENSSNLRGVGQARQRLRNTAARLPPRRSPRHNLFPQTPNSGSFGPPPASTRRVQFNVPSATPPVSRNEAMSEYFRRVSTARAETRPYRIPGTPRSAPRTDHEPPLPIPRQRGRGRDRCSEQGPSVPVGQSPRPSSLRIPRTPAGNTPSSRLERYDLDEDTAVTTPLATRLRTRRSEPSAEPVTTSTSYPKPRSSGRIAKPKKKQDPEERSYVPKTAEYEENSDAVDGEAFTTGRRSRSSDRKGRGRTSNDRDDWPWPSVPVGQSPPPPWLRRPAPTAYTPAPPTAKKSRKRKQDASYRPDKASDSDGDIIMMSPPGKRRKVRKAAADVKTATTGYPKPSSSGRKSKGRTKPKPEELSYVPESPEDEDEPNAGPATSKTRGSGRKRKTKESDRSFVPIVETEDEDDDVVESKITSRSTRSKSRSIPEDDDDDDDDDDEQGDLDLATADNEAAWDNIINSPPFGRRITPQQARLFYPSQGWASRPPNTPFPRSLVLPDAQDDHDTDGNDGDEQDDSQSVVDLASEDIDAAWDDVFSRSSPSNDTNGSDGDEQDESQSVVDLASEDIDAAWDDVFSRSSHSQSTDEDDDDNQDDSQSVVDLASEDVDAAWDDIISRTSPPRTRVAPWQPRGPRVYPFQTYRALGGGPLNRHFNMDLTLPDEEDEDQDMGNKGASDVVTVINSPSSTSLSSSSDDEDADDADGDDYHTAPTTPVRTNARKRKAAEVVDHAYDDEVTASCPKPARRGPLPKPIRVADFTENEEATESSLKSTRRRGRPSKTKAASITASGPKPARSGRQSKPENKNVAAPPEPSKRRRPSRLSHVDVGTAAAAAAAPAQTPDAAGDAADSDAPSTRTRGAAKRRASAAPEAASAPKAKKRKQAESKTQKKPQQKTQQKKPQPASASGTRRSTRSRKTT</sequence>
<feature type="compositionally biased region" description="Acidic residues" evidence="1">
    <location>
        <begin position="778"/>
        <end position="788"/>
    </location>
</feature>
<feature type="region of interest" description="Disordered" evidence="1">
    <location>
        <begin position="62"/>
        <end position="1002"/>
    </location>
</feature>
<organism evidence="2 3">
    <name type="scientific">Phyllosticta citrichinensis</name>
    <dbReference type="NCBI Taxonomy" id="1130410"/>
    <lineage>
        <taxon>Eukaryota</taxon>
        <taxon>Fungi</taxon>
        <taxon>Dikarya</taxon>
        <taxon>Ascomycota</taxon>
        <taxon>Pezizomycotina</taxon>
        <taxon>Dothideomycetes</taxon>
        <taxon>Dothideomycetes incertae sedis</taxon>
        <taxon>Botryosphaeriales</taxon>
        <taxon>Phyllostictaceae</taxon>
        <taxon>Phyllosticta</taxon>
    </lineage>
</organism>
<evidence type="ECO:0000256" key="1">
    <source>
        <dbReference type="SAM" id="MobiDB-lite"/>
    </source>
</evidence>
<feature type="compositionally biased region" description="Acidic residues" evidence="1">
    <location>
        <begin position="670"/>
        <end position="679"/>
    </location>
</feature>